<reference evidence="1 2" key="1">
    <citation type="submission" date="2013-11" db="EMBL/GenBank/DDBJ databases">
        <title>The Genome Sequence of Phytophthora parasitica P1976.</title>
        <authorList>
            <consortium name="The Broad Institute Genomics Platform"/>
            <person name="Russ C."/>
            <person name="Tyler B."/>
            <person name="Panabieres F."/>
            <person name="Shan W."/>
            <person name="Tripathy S."/>
            <person name="Grunwald N."/>
            <person name="Machado M."/>
            <person name="Johnson C.S."/>
            <person name="Walker B."/>
            <person name="Young S."/>
            <person name="Zeng Q."/>
            <person name="Gargeya S."/>
            <person name="Fitzgerald M."/>
            <person name="Haas B."/>
            <person name="Abouelleil A."/>
            <person name="Allen A.W."/>
            <person name="Alvarado L."/>
            <person name="Arachchi H.M."/>
            <person name="Berlin A.M."/>
            <person name="Chapman S.B."/>
            <person name="Gainer-Dewar J."/>
            <person name="Goldberg J."/>
            <person name="Griggs A."/>
            <person name="Gujja S."/>
            <person name="Hansen M."/>
            <person name="Howarth C."/>
            <person name="Imamovic A."/>
            <person name="Ireland A."/>
            <person name="Larimer J."/>
            <person name="McCowan C."/>
            <person name="Murphy C."/>
            <person name="Pearson M."/>
            <person name="Poon T.W."/>
            <person name="Priest M."/>
            <person name="Roberts A."/>
            <person name="Saif S."/>
            <person name="Shea T."/>
            <person name="Sisk P."/>
            <person name="Sykes S."/>
            <person name="Wortman J."/>
            <person name="Nusbaum C."/>
            <person name="Birren B."/>
        </authorList>
    </citation>
    <scope>NUCLEOTIDE SEQUENCE [LARGE SCALE GENOMIC DNA]</scope>
    <source>
        <strain evidence="1 2">P1976</strain>
    </source>
</reference>
<evidence type="ECO:0000313" key="1">
    <source>
        <dbReference type="EMBL" id="ETO72787.1"/>
    </source>
</evidence>
<comment type="caution">
    <text evidence="1">The sequence shown here is derived from an EMBL/GenBank/DDBJ whole genome shotgun (WGS) entry which is preliminary data.</text>
</comment>
<name>A0A081A1M6_PHYNI</name>
<gene>
    <name evidence="1" type="ORF">F444_11201</name>
</gene>
<dbReference type="AlphaFoldDB" id="A0A081A1M6"/>
<protein>
    <submittedName>
        <fullName evidence="1">Uncharacterized protein</fullName>
    </submittedName>
</protein>
<accession>A0A081A1M6</accession>
<proteinExistence type="predicted"/>
<evidence type="ECO:0000313" key="2">
    <source>
        <dbReference type="Proteomes" id="UP000028582"/>
    </source>
</evidence>
<dbReference type="Proteomes" id="UP000028582">
    <property type="component" value="Unassembled WGS sequence"/>
</dbReference>
<dbReference type="EMBL" id="ANJA01002027">
    <property type="protein sequence ID" value="ETO72787.1"/>
    <property type="molecule type" value="Genomic_DNA"/>
</dbReference>
<organism evidence="1 2">
    <name type="scientific">Phytophthora nicotianae P1976</name>
    <dbReference type="NCBI Taxonomy" id="1317066"/>
    <lineage>
        <taxon>Eukaryota</taxon>
        <taxon>Sar</taxon>
        <taxon>Stramenopiles</taxon>
        <taxon>Oomycota</taxon>
        <taxon>Peronosporomycetes</taxon>
        <taxon>Peronosporales</taxon>
        <taxon>Peronosporaceae</taxon>
        <taxon>Phytophthora</taxon>
    </lineage>
</organism>
<sequence length="105" mass="11590">MHRMSKPVAHWRLKLSAAQCDWYGTKDYQEPEAYHNHAEDTAKDTFSSRFASIGSTSTDEGNVGAAEPGTIEQSRCDAGHVEVALFGLQCTDRMLETPVDSPTSR</sequence>